<evidence type="ECO:0000313" key="1">
    <source>
        <dbReference type="EMBL" id="KAJ1082614.1"/>
    </source>
</evidence>
<proteinExistence type="predicted"/>
<keyword evidence="2" id="KW-1185">Reference proteome</keyword>
<name>A0AAV7KVQ4_PLEWA</name>
<reference evidence="1" key="1">
    <citation type="journal article" date="2022" name="bioRxiv">
        <title>Sequencing and chromosome-scale assembly of the giantPleurodeles waltlgenome.</title>
        <authorList>
            <person name="Brown T."/>
            <person name="Elewa A."/>
            <person name="Iarovenko S."/>
            <person name="Subramanian E."/>
            <person name="Araus A.J."/>
            <person name="Petzold A."/>
            <person name="Susuki M."/>
            <person name="Suzuki K.-i.T."/>
            <person name="Hayashi T."/>
            <person name="Toyoda A."/>
            <person name="Oliveira C."/>
            <person name="Osipova E."/>
            <person name="Leigh N.D."/>
            <person name="Simon A."/>
            <person name="Yun M.H."/>
        </authorList>
    </citation>
    <scope>NUCLEOTIDE SEQUENCE</scope>
    <source>
        <strain evidence="1">20211129_DDA</strain>
        <tissue evidence="1">Liver</tissue>
    </source>
</reference>
<sequence>MAANQQTNIKTRHVNQLVYTLRMFVEGCLATVRVWQCENGKETGHAQERVVPGCGDTTRANRTHAGARHSWLPGYRKCEVSTERQTRQQDNARKALC</sequence>
<dbReference type="EMBL" id="JANPWB010000016">
    <property type="protein sequence ID" value="KAJ1082614.1"/>
    <property type="molecule type" value="Genomic_DNA"/>
</dbReference>
<accession>A0AAV7KVQ4</accession>
<gene>
    <name evidence="1" type="ORF">NDU88_002779</name>
</gene>
<protein>
    <submittedName>
        <fullName evidence="1">Uncharacterized protein</fullName>
    </submittedName>
</protein>
<comment type="caution">
    <text evidence="1">The sequence shown here is derived from an EMBL/GenBank/DDBJ whole genome shotgun (WGS) entry which is preliminary data.</text>
</comment>
<dbReference type="Proteomes" id="UP001066276">
    <property type="component" value="Chromosome 12"/>
</dbReference>
<evidence type="ECO:0000313" key="2">
    <source>
        <dbReference type="Proteomes" id="UP001066276"/>
    </source>
</evidence>
<dbReference type="AlphaFoldDB" id="A0AAV7KVQ4"/>
<organism evidence="1 2">
    <name type="scientific">Pleurodeles waltl</name>
    <name type="common">Iberian ribbed newt</name>
    <dbReference type="NCBI Taxonomy" id="8319"/>
    <lineage>
        <taxon>Eukaryota</taxon>
        <taxon>Metazoa</taxon>
        <taxon>Chordata</taxon>
        <taxon>Craniata</taxon>
        <taxon>Vertebrata</taxon>
        <taxon>Euteleostomi</taxon>
        <taxon>Amphibia</taxon>
        <taxon>Batrachia</taxon>
        <taxon>Caudata</taxon>
        <taxon>Salamandroidea</taxon>
        <taxon>Salamandridae</taxon>
        <taxon>Pleurodelinae</taxon>
        <taxon>Pleurodeles</taxon>
    </lineage>
</organism>